<keyword evidence="10" id="KW-0408">Iron</keyword>
<dbReference type="InterPro" id="IPR003816">
    <property type="entry name" value="Nitrate_red_gam"/>
</dbReference>
<proteinExistence type="predicted"/>
<evidence type="ECO:0000256" key="11">
    <source>
        <dbReference type="ARBA" id="ARBA00023063"/>
    </source>
</evidence>
<comment type="caution">
    <text evidence="15">The sequence shown here is derived from an EMBL/GenBank/DDBJ whole genome shotgun (WGS) entry which is preliminary data.</text>
</comment>
<keyword evidence="9" id="KW-0560">Oxidoreductase</keyword>
<evidence type="ECO:0000313" key="15">
    <source>
        <dbReference type="EMBL" id="OOF33858.1"/>
    </source>
</evidence>
<feature type="transmembrane region" description="Helical" evidence="13">
    <location>
        <begin position="89"/>
        <end position="111"/>
    </location>
</feature>
<accession>A0ABX3KQR4</accession>
<evidence type="ECO:0000256" key="13">
    <source>
        <dbReference type="SAM" id="Phobius"/>
    </source>
</evidence>
<keyword evidence="12 13" id="KW-0472">Membrane</keyword>
<dbReference type="RefSeq" id="WP_021022864.1">
    <property type="nucleotide sequence ID" value="NZ_MUFR01000021.1"/>
</dbReference>
<dbReference type="InterPro" id="IPR023234">
    <property type="entry name" value="NarG-like_domain"/>
</dbReference>
<feature type="transmembrane region" description="Helical" evidence="13">
    <location>
        <begin position="190"/>
        <end position="216"/>
    </location>
</feature>
<evidence type="ECO:0000256" key="9">
    <source>
        <dbReference type="ARBA" id="ARBA00023002"/>
    </source>
</evidence>
<feature type="domain" description="NarG-like" evidence="14">
    <location>
        <begin position="6"/>
        <end position="226"/>
    </location>
</feature>
<dbReference type="PANTHER" id="PTHR30598">
    <property type="entry name" value="NITRATE REDUCTASE PRIVATE CHAPERONE, REDOX ENZYME MATURATION PROTEIN REMP FAMILY"/>
    <property type="match status" value="1"/>
</dbReference>
<name>A0ABX3KQR4_SALCS</name>
<dbReference type="PANTHER" id="PTHR30598:SF3">
    <property type="entry name" value="RESPIRATORY NITRATE REDUCTASE 1 GAMMA CHAIN"/>
    <property type="match status" value="1"/>
</dbReference>
<organism evidence="15 16">
    <name type="scientific">Salinivibrio costicola subsp. alcaliphilus</name>
    <dbReference type="NCBI Taxonomy" id="272773"/>
    <lineage>
        <taxon>Bacteria</taxon>
        <taxon>Pseudomonadati</taxon>
        <taxon>Pseudomonadota</taxon>
        <taxon>Gammaproteobacteria</taxon>
        <taxon>Vibrionales</taxon>
        <taxon>Vibrionaceae</taxon>
        <taxon>Salinivibrio</taxon>
    </lineage>
</organism>
<keyword evidence="6" id="KW-0479">Metal-binding</keyword>
<feature type="transmembrane region" description="Helical" evidence="13">
    <location>
        <begin position="48"/>
        <end position="69"/>
    </location>
</feature>
<gene>
    <name evidence="15" type="ORF">BZJ21_08950</name>
</gene>
<keyword evidence="3" id="KW-1003">Cell membrane</keyword>
<dbReference type="Pfam" id="PF02665">
    <property type="entry name" value="Nitrate_red_gam"/>
    <property type="match status" value="1"/>
</dbReference>
<dbReference type="InterPro" id="IPR036197">
    <property type="entry name" value="NarG-like_sf"/>
</dbReference>
<evidence type="ECO:0000313" key="16">
    <source>
        <dbReference type="Proteomes" id="UP000189431"/>
    </source>
</evidence>
<keyword evidence="2" id="KW-0813">Transport</keyword>
<evidence type="ECO:0000259" key="14">
    <source>
        <dbReference type="Pfam" id="PF02665"/>
    </source>
</evidence>
<keyword evidence="8 13" id="KW-1133">Transmembrane helix</keyword>
<sequence length="226" mass="26384">MNFIDMLVFGIYPYIVSVVFFLGCLIRYDKDQYTWKTGSSQMLSNKHFRVASNLFHIGIIGIFFGHFGGLVIPYEVWHMLGITLQAKQLIAMGAGGFFGVLCFIGLTYLVYRRLFNPRIRASSTRMDTAIVLVIYLQLILGMFSIFISSGHMDGQEMKNLMTWSKYLLTFRPEEAITFISDVHWIYRAHVFWGITLFLLFPFSRLVHIWSVPIEYLTRQYQIVRQK</sequence>
<evidence type="ECO:0000256" key="1">
    <source>
        <dbReference type="ARBA" id="ARBA00004651"/>
    </source>
</evidence>
<evidence type="ECO:0000256" key="4">
    <source>
        <dbReference type="ARBA" id="ARBA00022617"/>
    </source>
</evidence>
<keyword evidence="7" id="KW-0249">Electron transport</keyword>
<comment type="subcellular location">
    <subcellularLocation>
        <location evidence="1">Cell membrane</location>
        <topology evidence="1">Multi-pass membrane protein</topology>
    </subcellularLocation>
</comment>
<evidence type="ECO:0000256" key="12">
    <source>
        <dbReference type="ARBA" id="ARBA00023136"/>
    </source>
</evidence>
<evidence type="ECO:0000256" key="6">
    <source>
        <dbReference type="ARBA" id="ARBA00022723"/>
    </source>
</evidence>
<keyword evidence="5 13" id="KW-0812">Transmembrane</keyword>
<keyword evidence="16" id="KW-1185">Reference proteome</keyword>
<keyword evidence="4" id="KW-0349">Heme</keyword>
<evidence type="ECO:0000256" key="8">
    <source>
        <dbReference type="ARBA" id="ARBA00022989"/>
    </source>
</evidence>
<reference evidence="16" key="1">
    <citation type="submission" date="2017-01" db="EMBL/GenBank/DDBJ databases">
        <title>Draft genome of the species Salinivibrio costicola subsp. alcaliphilus.</title>
        <authorList>
            <person name="Lopez-Hermoso C."/>
            <person name="De La Haba R."/>
            <person name="Sanchez-Porro C."/>
            <person name="Ventosa A."/>
        </authorList>
    </citation>
    <scope>NUCLEOTIDE SEQUENCE [LARGE SCALE GENOMIC DNA]</scope>
    <source>
        <strain evidence="16">CBH448</strain>
    </source>
</reference>
<evidence type="ECO:0000256" key="10">
    <source>
        <dbReference type="ARBA" id="ARBA00023004"/>
    </source>
</evidence>
<dbReference type="Proteomes" id="UP000189431">
    <property type="component" value="Unassembled WGS sequence"/>
</dbReference>
<dbReference type="Gene3D" id="1.20.950.20">
    <property type="entry name" value="Transmembrane di-heme cytochromes, Chain C"/>
    <property type="match status" value="1"/>
</dbReference>
<dbReference type="NCBIfam" id="TIGR00351">
    <property type="entry name" value="narI"/>
    <property type="match status" value="1"/>
</dbReference>
<keyword evidence="11" id="KW-0534">Nitrate assimilation</keyword>
<evidence type="ECO:0000256" key="3">
    <source>
        <dbReference type="ARBA" id="ARBA00022475"/>
    </source>
</evidence>
<dbReference type="EMBL" id="MUFR01000021">
    <property type="protein sequence ID" value="OOF33858.1"/>
    <property type="molecule type" value="Genomic_DNA"/>
</dbReference>
<feature type="transmembrane region" description="Helical" evidence="13">
    <location>
        <begin position="6"/>
        <end position="28"/>
    </location>
</feature>
<feature type="transmembrane region" description="Helical" evidence="13">
    <location>
        <begin position="132"/>
        <end position="152"/>
    </location>
</feature>
<evidence type="ECO:0000256" key="5">
    <source>
        <dbReference type="ARBA" id="ARBA00022692"/>
    </source>
</evidence>
<dbReference type="InterPro" id="IPR051936">
    <property type="entry name" value="Heme-iron_electron_transfer"/>
</dbReference>
<evidence type="ECO:0000256" key="2">
    <source>
        <dbReference type="ARBA" id="ARBA00022448"/>
    </source>
</evidence>
<dbReference type="SUPFAM" id="SSF103501">
    <property type="entry name" value="Respiratory nitrate reductase 1 gamma chain"/>
    <property type="match status" value="1"/>
</dbReference>
<evidence type="ECO:0000256" key="7">
    <source>
        <dbReference type="ARBA" id="ARBA00022982"/>
    </source>
</evidence>
<protein>
    <submittedName>
        <fullName evidence="15">Respiratory nitrate reductase subunit gamma</fullName>
    </submittedName>
</protein>